<evidence type="ECO:0000256" key="1">
    <source>
        <dbReference type="SAM" id="MobiDB-lite"/>
    </source>
</evidence>
<dbReference type="EMBL" id="JAEKNN010000005">
    <property type="protein sequence ID" value="MBJ7608016.1"/>
    <property type="molecule type" value="Genomic_DNA"/>
</dbReference>
<name>A0A934NFE8_9BACT</name>
<protein>
    <submittedName>
        <fullName evidence="2">Uncharacterized protein</fullName>
    </submittedName>
</protein>
<sequence>MPSDDTEDGRAGPLRPFRGGSDYRIESPSGLRHEIADLRIEVHRLAAEIDKLWARERGRGVATPARTARSIAGKPVRTGTRASRPGGRLAPPAGASAGPTRPAGTGRAPASRPAGSGSTRSAGAKRTGTGGKRSSGWAKPKSKSRRSGTTPPRRGG</sequence>
<gene>
    <name evidence="2" type="ORF">JF887_01100</name>
</gene>
<evidence type="ECO:0000313" key="3">
    <source>
        <dbReference type="Proteomes" id="UP000614410"/>
    </source>
</evidence>
<feature type="compositionally biased region" description="Low complexity" evidence="1">
    <location>
        <begin position="147"/>
        <end position="156"/>
    </location>
</feature>
<feature type="region of interest" description="Disordered" evidence="1">
    <location>
        <begin position="53"/>
        <end position="156"/>
    </location>
</feature>
<dbReference type="Proteomes" id="UP000614410">
    <property type="component" value="Unassembled WGS sequence"/>
</dbReference>
<evidence type="ECO:0000313" key="2">
    <source>
        <dbReference type="EMBL" id="MBJ7608016.1"/>
    </source>
</evidence>
<accession>A0A934NFE8</accession>
<reference evidence="2 3" key="1">
    <citation type="submission" date="2020-10" db="EMBL/GenBank/DDBJ databases">
        <title>Ca. Dormibacterota MAGs.</title>
        <authorList>
            <person name="Montgomery K."/>
        </authorList>
    </citation>
    <scope>NUCLEOTIDE SEQUENCE [LARGE SCALE GENOMIC DNA]</scope>
    <source>
        <strain evidence="2">Mitchell_Peninsula_5</strain>
    </source>
</reference>
<proteinExistence type="predicted"/>
<comment type="caution">
    <text evidence="2">The sequence shown here is derived from an EMBL/GenBank/DDBJ whole genome shotgun (WGS) entry which is preliminary data.</text>
</comment>
<organism evidence="2 3">
    <name type="scientific">Candidatus Amunia macphersoniae</name>
    <dbReference type="NCBI Taxonomy" id="3127014"/>
    <lineage>
        <taxon>Bacteria</taxon>
        <taxon>Bacillati</taxon>
        <taxon>Candidatus Dormiibacterota</taxon>
        <taxon>Candidatus Dormibacteria</taxon>
        <taxon>Candidatus Aeolococcales</taxon>
        <taxon>Candidatus Aeolococcaceae</taxon>
        <taxon>Candidatus Amunia</taxon>
    </lineage>
</organism>
<feature type="region of interest" description="Disordered" evidence="1">
    <location>
        <begin position="1"/>
        <end position="29"/>
    </location>
</feature>
<dbReference type="AlphaFoldDB" id="A0A934NFE8"/>